<organism evidence="2 3">
    <name type="scientific">Triparma retinervis</name>
    <dbReference type="NCBI Taxonomy" id="2557542"/>
    <lineage>
        <taxon>Eukaryota</taxon>
        <taxon>Sar</taxon>
        <taxon>Stramenopiles</taxon>
        <taxon>Ochrophyta</taxon>
        <taxon>Bolidophyceae</taxon>
        <taxon>Parmales</taxon>
        <taxon>Triparmaceae</taxon>
        <taxon>Triparma</taxon>
    </lineage>
</organism>
<protein>
    <submittedName>
        <fullName evidence="2">Uncharacterized protein</fullName>
    </submittedName>
</protein>
<sequence>MHRLIPSGHAVTHSAHAASRALSTVTPKAFFSKPNSTSTYDSDGPIEY</sequence>
<proteinExistence type="predicted"/>
<dbReference type="EMBL" id="BRXZ01002882">
    <property type="protein sequence ID" value="GMH72178.1"/>
    <property type="molecule type" value="Genomic_DNA"/>
</dbReference>
<name>A0A9W7EDB7_9STRA</name>
<dbReference type="AlphaFoldDB" id="A0A9W7EDB7"/>
<evidence type="ECO:0000313" key="3">
    <source>
        <dbReference type="Proteomes" id="UP001165082"/>
    </source>
</evidence>
<accession>A0A9W7EDB7</accession>
<feature type="region of interest" description="Disordered" evidence="1">
    <location>
        <begin position="28"/>
        <end position="48"/>
    </location>
</feature>
<gene>
    <name evidence="2" type="ORF">TrRE_jg12243</name>
</gene>
<dbReference type="Proteomes" id="UP001165082">
    <property type="component" value="Unassembled WGS sequence"/>
</dbReference>
<evidence type="ECO:0000313" key="2">
    <source>
        <dbReference type="EMBL" id="GMH72178.1"/>
    </source>
</evidence>
<feature type="non-terminal residue" evidence="2">
    <location>
        <position position="48"/>
    </location>
</feature>
<comment type="caution">
    <text evidence="2">The sequence shown here is derived from an EMBL/GenBank/DDBJ whole genome shotgun (WGS) entry which is preliminary data.</text>
</comment>
<evidence type="ECO:0000256" key="1">
    <source>
        <dbReference type="SAM" id="MobiDB-lite"/>
    </source>
</evidence>
<keyword evidence="3" id="KW-1185">Reference proteome</keyword>
<reference evidence="2" key="1">
    <citation type="submission" date="2022-07" db="EMBL/GenBank/DDBJ databases">
        <title>Genome analysis of Parmales, a sister group of diatoms, reveals the evolutionary specialization of diatoms from phago-mixotrophs to photoautotrophs.</title>
        <authorList>
            <person name="Ban H."/>
            <person name="Sato S."/>
            <person name="Yoshikawa S."/>
            <person name="Kazumasa Y."/>
            <person name="Nakamura Y."/>
            <person name="Ichinomiya M."/>
            <person name="Saitoh K."/>
            <person name="Sato N."/>
            <person name="Blanc-Mathieu R."/>
            <person name="Endo H."/>
            <person name="Kuwata A."/>
            <person name="Ogata H."/>
        </authorList>
    </citation>
    <scope>NUCLEOTIDE SEQUENCE</scope>
</reference>